<comment type="caution">
    <text evidence="1">The sequence shown here is derived from an EMBL/GenBank/DDBJ whole genome shotgun (WGS) entry which is preliminary data.</text>
</comment>
<proteinExistence type="predicted"/>
<reference evidence="1" key="1">
    <citation type="submission" date="2021-06" db="EMBL/GenBank/DDBJ databases">
        <authorList>
            <person name="Kallberg Y."/>
            <person name="Tangrot J."/>
            <person name="Rosling A."/>
        </authorList>
    </citation>
    <scope>NUCLEOTIDE SEQUENCE</scope>
    <source>
        <strain evidence="1">IL203A</strain>
    </source>
</reference>
<sequence length="51" mass="6040">MDLQDMWAMWVGELEIGWKEEIRLRFMESHDLPYCMLMLGLILRVVGVDIG</sequence>
<gene>
    <name evidence="1" type="ORF">DHETER_LOCUS1159</name>
</gene>
<evidence type="ECO:0000313" key="1">
    <source>
        <dbReference type="EMBL" id="CAG8458096.1"/>
    </source>
</evidence>
<dbReference type="EMBL" id="CAJVPU010000658">
    <property type="protein sequence ID" value="CAG8458096.1"/>
    <property type="molecule type" value="Genomic_DNA"/>
</dbReference>
<dbReference type="Proteomes" id="UP000789702">
    <property type="component" value="Unassembled WGS sequence"/>
</dbReference>
<name>A0ACA9K7U2_9GLOM</name>
<keyword evidence="2" id="KW-1185">Reference proteome</keyword>
<evidence type="ECO:0000313" key="2">
    <source>
        <dbReference type="Proteomes" id="UP000789702"/>
    </source>
</evidence>
<protein>
    <submittedName>
        <fullName evidence="1">5098_t:CDS:1</fullName>
    </submittedName>
</protein>
<accession>A0ACA9K7U2</accession>
<organism evidence="1 2">
    <name type="scientific">Dentiscutata heterogama</name>
    <dbReference type="NCBI Taxonomy" id="1316150"/>
    <lineage>
        <taxon>Eukaryota</taxon>
        <taxon>Fungi</taxon>
        <taxon>Fungi incertae sedis</taxon>
        <taxon>Mucoromycota</taxon>
        <taxon>Glomeromycotina</taxon>
        <taxon>Glomeromycetes</taxon>
        <taxon>Diversisporales</taxon>
        <taxon>Gigasporaceae</taxon>
        <taxon>Dentiscutata</taxon>
    </lineage>
</organism>